<sequence>MICPNCKRRSPYVIEYDRYACFKCDAWTSRDCGCWDEDPPDLSSMKIFGRPCPYPKCPERPGMVELTFLQKVGVLFKMGEV</sequence>
<dbReference type="AlphaFoldDB" id="A0A0F9PET3"/>
<dbReference type="EMBL" id="LAZR01006476">
    <property type="protein sequence ID" value="KKM91852.1"/>
    <property type="molecule type" value="Genomic_DNA"/>
</dbReference>
<proteinExistence type="predicted"/>
<accession>A0A0F9PET3</accession>
<name>A0A0F9PET3_9ZZZZ</name>
<protein>
    <submittedName>
        <fullName evidence="1">Uncharacterized protein</fullName>
    </submittedName>
</protein>
<gene>
    <name evidence="1" type="ORF">LCGC14_1224180</name>
</gene>
<evidence type="ECO:0000313" key="1">
    <source>
        <dbReference type="EMBL" id="KKM91852.1"/>
    </source>
</evidence>
<reference evidence="1" key="1">
    <citation type="journal article" date="2015" name="Nature">
        <title>Complex archaea that bridge the gap between prokaryotes and eukaryotes.</title>
        <authorList>
            <person name="Spang A."/>
            <person name="Saw J.H."/>
            <person name="Jorgensen S.L."/>
            <person name="Zaremba-Niedzwiedzka K."/>
            <person name="Martijn J."/>
            <person name="Lind A.E."/>
            <person name="van Eijk R."/>
            <person name="Schleper C."/>
            <person name="Guy L."/>
            <person name="Ettema T.J."/>
        </authorList>
    </citation>
    <scope>NUCLEOTIDE SEQUENCE</scope>
</reference>
<comment type="caution">
    <text evidence="1">The sequence shown here is derived from an EMBL/GenBank/DDBJ whole genome shotgun (WGS) entry which is preliminary data.</text>
</comment>
<organism evidence="1">
    <name type="scientific">marine sediment metagenome</name>
    <dbReference type="NCBI Taxonomy" id="412755"/>
    <lineage>
        <taxon>unclassified sequences</taxon>
        <taxon>metagenomes</taxon>
        <taxon>ecological metagenomes</taxon>
    </lineage>
</organism>